<evidence type="ECO:0008006" key="4">
    <source>
        <dbReference type="Google" id="ProtNLM"/>
    </source>
</evidence>
<dbReference type="EMBL" id="RBWV01000017">
    <property type="protein sequence ID" value="RKS67891.1"/>
    <property type="molecule type" value="Genomic_DNA"/>
</dbReference>
<protein>
    <recommendedName>
        <fullName evidence="4">1,4-alpha-glucan branching enzyme</fullName>
    </recommendedName>
</protein>
<gene>
    <name evidence="2" type="ORF">CLV35_3795</name>
</gene>
<comment type="caution">
    <text evidence="2">The sequence shown here is derived from an EMBL/GenBank/DDBJ whole genome shotgun (WGS) entry which is preliminary data.</text>
</comment>
<feature type="compositionally biased region" description="Low complexity" evidence="1">
    <location>
        <begin position="26"/>
        <end position="37"/>
    </location>
</feature>
<feature type="region of interest" description="Disordered" evidence="1">
    <location>
        <begin position="1"/>
        <end position="82"/>
    </location>
</feature>
<reference evidence="2 3" key="1">
    <citation type="submission" date="2018-10" db="EMBL/GenBank/DDBJ databases">
        <title>Genomic Encyclopedia of Archaeal and Bacterial Type Strains, Phase II (KMG-II): from individual species to whole genera.</title>
        <authorList>
            <person name="Goeker M."/>
        </authorList>
    </citation>
    <scope>NUCLEOTIDE SEQUENCE [LARGE SCALE GENOMIC DNA]</scope>
    <source>
        <strain evidence="2 3">RP-AC37</strain>
    </source>
</reference>
<evidence type="ECO:0000313" key="2">
    <source>
        <dbReference type="EMBL" id="RKS67891.1"/>
    </source>
</evidence>
<evidence type="ECO:0000313" key="3">
    <source>
        <dbReference type="Proteomes" id="UP000281955"/>
    </source>
</evidence>
<accession>A0A420XJG8</accession>
<dbReference type="Proteomes" id="UP000281955">
    <property type="component" value="Unassembled WGS sequence"/>
</dbReference>
<keyword evidence="3" id="KW-1185">Reference proteome</keyword>
<sequence length="126" mass="13732">MSEQSTGKASKAAQDADAVDEVTRNTKTQTTAASYTTTDHDVIRAWAEARGGRPASAGDTAEGDDAGLLRLEFPDAPDGGADLEEVDWEPFFRTFEDRKLAFVYQEKTSDGSESRFSRFVDRSNAS</sequence>
<proteinExistence type="predicted"/>
<evidence type="ECO:0000256" key="1">
    <source>
        <dbReference type="SAM" id="MobiDB-lite"/>
    </source>
</evidence>
<dbReference type="RefSeq" id="WP_231122053.1">
    <property type="nucleotide sequence ID" value="NZ_RBWV01000017.1"/>
</dbReference>
<name>A0A420XJG8_9ACTN</name>
<feature type="region of interest" description="Disordered" evidence="1">
    <location>
        <begin position="107"/>
        <end position="126"/>
    </location>
</feature>
<dbReference type="AlphaFoldDB" id="A0A420XJG8"/>
<dbReference type="InParanoid" id="A0A420XJG8"/>
<organism evidence="2 3">
    <name type="scientific">Motilibacter peucedani</name>
    <dbReference type="NCBI Taxonomy" id="598650"/>
    <lineage>
        <taxon>Bacteria</taxon>
        <taxon>Bacillati</taxon>
        <taxon>Actinomycetota</taxon>
        <taxon>Actinomycetes</taxon>
        <taxon>Motilibacterales</taxon>
        <taxon>Motilibacteraceae</taxon>
        <taxon>Motilibacter</taxon>
    </lineage>
</organism>